<evidence type="ECO:0000256" key="1">
    <source>
        <dbReference type="ARBA" id="ARBA00004370"/>
    </source>
</evidence>
<dbReference type="Pfam" id="PF16016">
    <property type="entry name" value="VASt"/>
    <property type="match status" value="1"/>
</dbReference>
<dbReference type="Proteomes" id="UP001054889">
    <property type="component" value="Unassembled WGS sequence"/>
</dbReference>
<feature type="domain" description="C2" evidence="4">
    <location>
        <begin position="76"/>
        <end position="200"/>
    </location>
</feature>
<dbReference type="PANTHER" id="PTHR47038:SF2">
    <property type="entry name" value="BAG-ASSOCIATED GRAM PROTEIN 1"/>
    <property type="match status" value="1"/>
</dbReference>
<evidence type="ECO:0000256" key="3">
    <source>
        <dbReference type="SAM" id="Phobius"/>
    </source>
</evidence>
<organism evidence="5 6">
    <name type="scientific">Eleusine coracana subsp. coracana</name>
    <dbReference type="NCBI Taxonomy" id="191504"/>
    <lineage>
        <taxon>Eukaryota</taxon>
        <taxon>Viridiplantae</taxon>
        <taxon>Streptophyta</taxon>
        <taxon>Embryophyta</taxon>
        <taxon>Tracheophyta</taxon>
        <taxon>Spermatophyta</taxon>
        <taxon>Magnoliopsida</taxon>
        <taxon>Liliopsida</taxon>
        <taxon>Poales</taxon>
        <taxon>Poaceae</taxon>
        <taxon>PACMAD clade</taxon>
        <taxon>Chloridoideae</taxon>
        <taxon>Cynodonteae</taxon>
        <taxon>Eleusininae</taxon>
        <taxon>Eleusine</taxon>
    </lineage>
</organism>
<keyword evidence="3" id="KW-0812">Transmembrane</keyword>
<dbReference type="AlphaFoldDB" id="A0AAV5EDP7"/>
<dbReference type="Gene3D" id="2.60.40.150">
    <property type="entry name" value="C2 domain"/>
    <property type="match status" value="1"/>
</dbReference>
<dbReference type="InterPro" id="IPR044655">
    <property type="entry name" value="BAGP1-like"/>
</dbReference>
<reference evidence="5" key="2">
    <citation type="submission" date="2021-12" db="EMBL/GenBank/DDBJ databases">
        <title>Resequencing data analysis of finger millet.</title>
        <authorList>
            <person name="Hatakeyama M."/>
            <person name="Aluri S."/>
            <person name="Balachadran M.T."/>
            <person name="Sivarajan S.R."/>
            <person name="Poveda L."/>
            <person name="Shimizu-Inatsugi R."/>
            <person name="Schlapbach R."/>
            <person name="Sreeman S.M."/>
            <person name="Shimizu K.K."/>
        </authorList>
    </citation>
    <scope>NUCLEOTIDE SEQUENCE</scope>
</reference>
<dbReference type="SUPFAM" id="SSF49562">
    <property type="entry name" value="C2 domain (Calcium/lipid-binding domain, CaLB)"/>
    <property type="match status" value="1"/>
</dbReference>
<dbReference type="GO" id="GO:0016020">
    <property type="term" value="C:membrane"/>
    <property type="evidence" value="ECO:0007669"/>
    <property type="project" value="UniProtKB-SubCell"/>
</dbReference>
<dbReference type="PROSITE" id="PS50004">
    <property type="entry name" value="C2"/>
    <property type="match status" value="1"/>
</dbReference>
<dbReference type="Pfam" id="PF00168">
    <property type="entry name" value="C2"/>
    <property type="match status" value="1"/>
</dbReference>
<proteinExistence type="predicted"/>
<sequence>MGECLSWAVGRILPSLWEAEVAFSAAALLAAALFLFLLSDHPSKATTGSGRSSASSASAPSSAAATFIRGRSWTRWNNAAADEIVPCPPITGGHVIRLELLSAKYLIGANLNGASDPYAVISCGDQKRFSSMVPSLKNPLWGEEFNFLVEQLPVEIKRSQHSLINPAITIILHTDAGGHGIPRSCSQNGRARYTFASFWNRNRTFRALETAIQNYRATFEAENQMSKWCASEEYGGKVRKVTFRSLCHSPLCPPDTAVTEWQHASFSKDKRNLIYETKQQAHDVPFGSYFEYRREVSKILEAACSFLLKSQSNSQDSDDIVEASSP</sequence>
<protein>
    <recommendedName>
        <fullName evidence="4">C2 domain-containing protein</fullName>
    </recommendedName>
</protein>
<evidence type="ECO:0000313" key="5">
    <source>
        <dbReference type="EMBL" id="GJN21539.1"/>
    </source>
</evidence>
<dbReference type="InterPro" id="IPR031968">
    <property type="entry name" value="VASt"/>
</dbReference>
<comment type="subcellular location">
    <subcellularLocation>
        <location evidence="1">Membrane</location>
    </subcellularLocation>
</comment>
<evidence type="ECO:0000256" key="2">
    <source>
        <dbReference type="ARBA" id="ARBA00023136"/>
    </source>
</evidence>
<dbReference type="EMBL" id="BQKI01000075">
    <property type="protein sequence ID" value="GJN21539.1"/>
    <property type="molecule type" value="Genomic_DNA"/>
</dbReference>
<keyword evidence="2 3" id="KW-0472">Membrane</keyword>
<reference evidence="5" key="1">
    <citation type="journal article" date="2018" name="DNA Res.">
        <title>Multiple hybrid de novo genome assembly of finger millet, an orphan allotetraploid crop.</title>
        <authorList>
            <person name="Hatakeyama M."/>
            <person name="Aluri S."/>
            <person name="Balachadran M.T."/>
            <person name="Sivarajan S.R."/>
            <person name="Patrignani A."/>
            <person name="Gruter S."/>
            <person name="Poveda L."/>
            <person name="Shimizu-Inatsugi R."/>
            <person name="Baeten J."/>
            <person name="Francoijs K.J."/>
            <person name="Nataraja K.N."/>
            <person name="Reddy Y.A.N."/>
            <person name="Phadnis S."/>
            <person name="Ravikumar R.L."/>
            <person name="Schlapbach R."/>
            <person name="Sreeman S.M."/>
            <person name="Shimizu K.K."/>
        </authorList>
    </citation>
    <scope>NUCLEOTIDE SEQUENCE</scope>
</reference>
<evidence type="ECO:0000259" key="4">
    <source>
        <dbReference type="PROSITE" id="PS50004"/>
    </source>
</evidence>
<keyword evidence="3" id="KW-1133">Transmembrane helix</keyword>
<dbReference type="PANTHER" id="PTHR47038">
    <property type="entry name" value="BAG-ASSOCIATED GRAM PROTEIN 1"/>
    <property type="match status" value="1"/>
</dbReference>
<dbReference type="InterPro" id="IPR035892">
    <property type="entry name" value="C2_domain_sf"/>
</dbReference>
<keyword evidence="6" id="KW-1185">Reference proteome</keyword>
<dbReference type="CDD" id="cd00030">
    <property type="entry name" value="C2"/>
    <property type="match status" value="1"/>
</dbReference>
<evidence type="ECO:0000313" key="6">
    <source>
        <dbReference type="Proteomes" id="UP001054889"/>
    </source>
</evidence>
<feature type="transmembrane region" description="Helical" evidence="3">
    <location>
        <begin position="21"/>
        <end position="38"/>
    </location>
</feature>
<gene>
    <name evidence="5" type="primary">gb09024</name>
    <name evidence="5" type="ORF">PR202_gb09024</name>
</gene>
<comment type="caution">
    <text evidence="5">The sequence shown here is derived from an EMBL/GenBank/DDBJ whole genome shotgun (WGS) entry which is preliminary data.</text>
</comment>
<dbReference type="InterPro" id="IPR000008">
    <property type="entry name" value="C2_dom"/>
</dbReference>
<accession>A0AAV5EDP7</accession>
<name>A0AAV5EDP7_ELECO</name>